<feature type="compositionally biased region" description="Low complexity" evidence="1">
    <location>
        <begin position="111"/>
        <end position="132"/>
    </location>
</feature>
<protein>
    <submittedName>
        <fullName evidence="4">Helix-hairpin-helix domain-containing protein</fullName>
    </submittedName>
</protein>
<evidence type="ECO:0000256" key="1">
    <source>
        <dbReference type="SAM" id="MobiDB-lite"/>
    </source>
</evidence>
<dbReference type="PANTHER" id="PTHR21180:SF32">
    <property type="entry name" value="ENDONUCLEASE_EXONUCLEASE_PHOSPHATASE FAMILY DOMAIN-CONTAINING PROTEIN 1"/>
    <property type="match status" value="1"/>
</dbReference>
<dbReference type="EMBL" id="JBBPCC010000009">
    <property type="protein sequence ID" value="MEK8129373.1"/>
    <property type="molecule type" value="Genomic_DNA"/>
</dbReference>
<dbReference type="Pfam" id="PF12836">
    <property type="entry name" value="HHH_3"/>
    <property type="match status" value="1"/>
</dbReference>
<proteinExistence type="predicted"/>
<gene>
    <name evidence="4" type="ORF">WMW72_15815</name>
</gene>
<feature type="region of interest" description="Disordered" evidence="1">
    <location>
        <begin position="54"/>
        <end position="138"/>
    </location>
</feature>
<keyword evidence="2" id="KW-1133">Transmembrane helix</keyword>
<keyword evidence="5" id="KW-1185">Reference proteome</keyword>
<feature type="domain" description="Helix-hairpin-helix DNA-binding motif class 1" evidence="3">
    <location>
        <begin position="222"/>
        <end position="241"/>
    </location>
</feature>
<keyword evidence="2" id="KW-0472">Membrane</keyword>
<reference evidence="4 5" key="1">
    <citation type="submission" date="2024-04" db="EMBL/GenBank/DDBJ databases">
        <title>draft genome sequnece of Paenibacillus filicis.</title>
        <authorList>
            <person name="Kim D.-U."/>
        </authorList>
    </citation>
    <scope>NUCLEOTIDE SEQUENCE [LARGE SCALE GENOMIC DNA]</scope>
    <source>
        <strain evidence="4 5">KACC14197</strain>
    </source>
</reference>
<feature type="region of interest" description="Disordered" evidence="1">
    <location>
        <begin position="160"/>
        <end position="183"/>
    </location>
</feature>
<accession>A0ABU9DNQ1</accession>
<keyword evidence="2" id="KW-0812">Transmembrane</keyword>
<dbReference type="NCBIfam" id="TIGR00426">
    <property type="entry name" value="competence protein ComEA helix-hairpin-helix repeat region"/>
    <property type="match status" value="1"/>
</dbReference>
<dbReference type="SMART" id="SM00278">
    <property type="entry name" value="HhH1"/>
    <property type="match status" value="2"/>
</dbReference>
<dbReference type="InterPro" id="IPR004509">
    <property type="entry name" value="Competence_ComEA_HhH"/>
</dbReference>
<dbReference type="RefSeq" id="WP_341416471.1">
    <property type="nucleotide sequence ID" value="NZ_JBBPCC010000009.1"/>
</dbReference>
<evidence type="ECO:0000313" key="5">
    <source>
        <dbReference type="Proteomes" id="UP001469365"/>
    </source>
</evidence>
<name>A0ABU9DNQ1_9BACL</name>
<dbReference type="Proteomes" id="UP001469365">
    <property type="component" value="Unassembled WGS sequence"/>
</dbReference>
<dbReference type="InterPro" id="IPR010994">
    <property type="entry name" value="RuvA_2-like"/>
</dbReference>
<sequence length="246" mass="23953">MNVHQQGRTTDIWWIVAGAGAVLVLVLALRFMLAAAPEAGFIAVDEEMRRLLQERDDETGSAAASTGKGPAKPGTVAGTAKSGAGSPAQGQREAAAGAGAGTPGGAGGTTAGTAPGTAQSENGAAENPAGGAMKELGSAGPALTDAGIGAGAQNVGVGGSAAAVQQPGTPAMATETGASSGGKLDLNRATAEQLVALPGIGPSKAQAILELRKKLGGFRSVDQLKQVKGIGAQTFKKLEPLITVAP</sequence>
<comment type="caution">
    <text evidence="4">The sequence shown here is derived from an EMBL/GenBank/DDBJ whole genome shotgun (WGS) entry which is preliminary data.</text>
</comment>
<evidence type="ECO:0000256" key="2">
    <source>
        <dbReference type="SAM" id="Phobius"/>
    </source>
</evidence>
<feature type="compositionally biased region" description="Gly residues" evidence="1">
    <location>
        <begin position="98"/>
        <end position="110"/>
    </location>
</feature>
<feature type="transmembrane region" description="Helical" evidence="2">
    <location>
        <begin position="12"/>
        <end position="33"/>
    </location>
</feature>
<dbReference type="Gene3D" id="1.10.150.320">
    <property type="entry name" value="Photosystem II 12 kDa extrinsic protein"/>
    <property type="match status" value="1"/>
</dbReference>
<evidence type="ECO:0000259" key="3">
    <source>
        <dbReference type="SMART" id="SM00278"/>
    </source>
</evidence>
<organism evidence="4 5">
    <name type="scientific">Paenibacillus filicis</name>
    <dbReference type="NCBI Taxonomy" id="669464"/>
    <lineage>
        <taxon>Bacteria</taxon>
        <taxon>Bacillati</taxon>
        <taxon>Bacillota</taxon>
        <taxon>Bacilli</taxon>
        <taxon>Bacillales</taxon>
        <taxon>Paenibacillaceae</taxon>
        <taxon>Paenibacillus</taxon>
    </lineage>
</organism>
<feature type="domain" description="Helix-hairpin-helix DNA-binding motif class 1" evidence="3">
    <location>
        <begin position="192"/>
        <end position="211"/>
    </location>
</feature>
<dbReference type="InterPro" id="IPR051675">
    <property type="entry name" value="Endo/Exo/Phosphatase_dom_1"/>
</dbReference>
<dbReference type="PANTHER" id="PTHR21180">
    <property type="entry name" value="ENDONUCLEASE/EXONUCLEASE/PHOSPHATASE FAMILY DOMAIN-CONTAINING PROTEIN 1"/>
    <property type="match status" value="1"/>
</dbReference>
<evidence type="ECO:0000313" key="4">
    <source>
        <dbReference type="EMBL" id="MEK8129373.1"/>
    </source>
</evidence>
<dbReference type="SUPFAM" id="SSF47781">
    <property type="entry name" value="RuvA domain 2-like"/>
    <property type="match status" value="1"/>
</dbReference>
<dbReference type="InterPro" id="IPR003583">
    <property type="entry name" value="Hlx-hairpin-Hlx_DNA-bd_motif"/>
</dbReference>